<sequence>MKYLWSACLLCLFSMSSLAAVEAEPDKDKKHWKGEAGLGYVATTGNTETSTFAAKLDATHEKEKWRNNLTANTLYTKNAELKTAEKYFISAQSNYKYAVHMFLFGRASYEDDRFSGFEYQSTATMGLGYRFLADIVAMTLDLEGGGGIKAYQEEGRNSESEGIARLAGKYVWDFREKSKFTQELSSEFGKSFDVYKSISSLTAQLAGNFAINLGYTVKYTSEVPPGKEKTDTETTINLVYVF</sequence>
<accession>A0A3B1B102</accession>
<gene>
    <name evidence="1" type="ORF">MNBD_GAMMA25-1080</name>
</gene>
<reference evidence="1" key="1">
    <citation type="submission" date="2018-06" db="EMBL/GenBank/DDBJ databases">
        <authorList>
            <person name="Zhirakovskaya E."/>
        </authorList>
    </citation>
    <scope>NUCLEOTIDE SEQUENCE</scope>
</reference>
<proteinExistence type="predicted"/>
<dbReference type="EMBL" id="UOFY01000003">
    <property type="protein sequence ID" value="VAX05664.1"/>
    <property type="molecule type" value="Genomic_DNA"/>
</dbReference>
<dbReference type="Pfam" id="PF04338">
    <property type="entry name" value="DUF481"/>
    <property type="match status" value="1"/>
</dbReference>
<evidence type="ECO:0008006" key="2">
    <source>
        <dbReference type="Google" id="ProtNLM"/>
    </source>
</evidence>
<evidence type="ECO:0000313" key="1">
    <source>
        <dbReference type="EMBL" id="VAX05664.1"/>
    </source>
</evidence>
<dbReference type="InterPro" id="IPR007433">
    <property type="entry name" value="DUF481"/>
</dbReference>
<name>A0A3B1B102_9ZZZZ</name>
<organism evidence="1">
    <name type="scientific">hydrothermal vent metagenome</name>
    <dbReference type="NCBI Taxonomy" id="652676"/>
    <lineage>
        <taxon>unclassified sequences</taxon>
        <taxon>metagenomes</taxon>
        <taxon>ecological metagenomes</taxon>
    </lineage>
</organism>
<dbReference type="AlphaFoldDB" id="A0A3B1B102"/>
<protein>
    <recommendedName>
        <fullName evidence="2">DUF481 domain-containing protein</fullName>
    </recommendedName>
</protein>